<dbReference type="Pfam" id="PF00501">
    <property type="entry name" value="AMP-binding"/>
    <property type="match status" value="1"/>
</dbReference>
<dbReference type="Pfam" id="PF00550">
    <property type="entry name" value="PP-binding"/>
    <property type="match status" value="1"/>
</dbReference>
<dbReference type="PROSITE" id="PS00012">
    <property type="entry name" value="PHOSPHOPANTETHEINE"/>
    <property type="match status" value="1"/>
</dbReference>
<dbReference type="InterPro" id="IPR000873">
    <property type="entry name" value="AMP-dep_synth/lig_dom"/>
</dbReference>
<evidence type="ECO:0000256" key="2">
    <source>
        <dbReference type="ARBA" id="ARBA00022450"/>
    </source>
</evidence>
<evidence type="ECO:0000313" key="7">
    <source>
        <dbReference type="Proteomes" id="UP000799770"/>
    </source>
</evidence>
<dbReference type="InterPro" id="IPR042099">
    <property type="entry name" value="ANL_N_sf"/>
</dbReference>
<dbReference type="InterPro" id="IPR006162">
    <property type="entry name" value="Ppantetheine_attach_site"/>
</dbReference>
<keyword evidence="2" id="KW-0596">Phosphopantetheine</keyword>
<dbReference type="PROSITE" id="PS50075">
    <property type="entry name" value="CARRIER"/>
    <property type="match status" value="1"/>
</dbReference>
<evidence type="ECO:0000256" key="3">
    <source>
        <dbReference type="ARBA" id="ARBA00022553"/>
    </source>
</evidence>
<dbReference type="Proteomes" id="UP000799770">
    <property type="component" value="Unassembled WGS sequence"/>
</dbReference>
<dbReference type="InterPro" id="IPR009081">
    <property type="entry name" value="PP-bd_ACP"/>
</dbReference>
<dbReference type="SUPFAM" id="SSF47336">
    <property type="entry name" value="ACP-like"/>
    <property type="match status" value="1"/>
</dbReference>
<keyword evidence="7" id="KW-1185">Reference proteome</keyword>
<dbReference type="Gene3D" id="3.30.559.30">
    <property type="entry name" value="Nonribosomal peptide synthetase, condensation domain"/>
    <property type="match status" value="1"/>
</dbReference>
<evidence type="ECO:0000256" key="4">
    <source>
        <dbReference type="ARBA" id="ARBA00022598"/>
    </source>
</evidence>
<keyword evidence="3" id="KW-0597">Phosphoprotein</keyword>
<dbReference type="PROSITE" id="PS00455">
    <property type="entry name" value="AMP_BINDING"/>
    <property type="match status" value="1"/>
</dbReference>
<dbReference type="Gene3D" id="3.30.300.30">
    <property type="match status" value="1"/>
</dbReference>
<dbReference type="InterPro" id="IPR020845">
    <property type="entry name" value="AMP-binding_CS"/>
</dbReference>
<dbReference type="InterPro" id="IPR001242">
    <property type="entry name" value="Condensation_dom"/>
</dbReference>
<dbReference type="InterPro" id="IPR036736">
    <property type="entry name" value="ACP-like_sf"/>
</dbReference>
<comment type="similarity">
    <text evidence="1">Belongs to the ATP-dependent AMP-binding enzyme family.</text>
</comment>
<name>A0A6A5Z2W8_9PLEO</name>
<sequence length="1026" mass="114487">MAVTDKVSYTRHLILKELWAHQLGVALQNVKDESDFFELGGDSVTAMRLVFAARQQNIDLRATDIYNHSKLEDMASQIVNLDIVRKNVQRDTQETQMLNVSDMKWTWGLINSFCKQTGMDVDQVEDLYETTPTQVVTMPMVFQLVFKLIRGDKQRLKEGIERIQKKVPLMRARCIKVEGSSYHFITRPGLPLNEEIGQYTEYLVFDQRRSMQYGEPLCRFALIQDEEETYLCWSLSHGICDRPSRAMYIQELKEALQDPDSYTKKPLRHLPRDFAAYIKTTRKASMDYWEQTLNGASPEQPLQTKEEPANRHTTQFYKRMKHTASPVPSVLFATITQAAYCLCLAQKGKLDDITITTARTGRVVPLPDIERLIGCCAAAAPTRAKLKPQQSLSKFLQDLQHSVVESLPHEAWGIAALAKVLGRFPSHVFSHSTPEWATLGDGITVETHNCSTGETMILQLTIPQRRNPWATYVDVTPGVDGGTSVKVLIDEVCFPRDEFEELINDFIDMVDKIVTVFHERSWNRVKIGDILPHLYNMSPQQGSRDLPATLANLIPRSPPNAAIILPESDITVFRAEFEGHIARLQQCLANYGIFKGCSVAMSLPNGYELLVAFLATSCQRGIVAPLNPKYKATEYDFFLSDLNPMIILVPKGSHDTNGEVVRAARRHDVAIAECHFDGGEVVLSFKHDKSPSQPTEKLVALEEDVALVLHTSGTTGLPKAVPLTHKNLITSTDNLINTYLLTPEDRTVLVMPLFHIHGLVASFLAPLRSGGTIILPSQLKPDFWQTFDRYGATWYTSTPTIHSVILSFERPSPMPKVRFIRSCSSPLSPLFLDTLEKALGAPVIESYAMTEASHIITSNPLPPAVRKPGTVGKVQGGLELRILDAAGVEMPQGREGEFCIRGASVTKGYLNCPISNDGAFTSDGFFRTGDFGRLDQEGYLTLTGRLKEFINKGGEKISPVELDNVISQCGSVQEVVCFAIEDAIYGQDVGCAVVQAEGAVVSITDLKRWIRQRIASHKVPKQVSFC</sequence>
<protein>
    <recommendedName>
        <fullName evidence="5">Carrier domain-containing protein</fullName>
    </recommendedName>
</protein>
<dbReference type="AlphaFoldDB" id="A0A6A5Z2W8"/>
<dbReference type="PANTHER" id="PTHR43201">
    <property type="entry name" value="ACYL-COA SYNTHETASE"/>
    <property type="match status" value="1"/>
</dbReference>
<dbReference type="SUPFAM" id="SSF56801">
    <property type="entry name" value="Acetyl-CoA synthetase-like"/>
    <property type="match status" value="1"/>
</dbReference>
<dbReference type="Pfam" id="PF13193">
    <property type="entry name" value="AMP-binding_C"/>
    <property type="match status" value="1"/>
</dbReference>
<dbReference type="Gene3D" id="3.40.50.12780">
    <property type="entry name" value="N-terminal domain of ligase-like"/>
    <property type="match status" value="1"/>
</dbReference>
<dbReference type="InterPro" id="IPR023213">
    <property type="entry name" value="CAT-like_dom_sf"/>
</dbReference>
<dbReference type="Gene3D" id="1.10.1200.10">
    <property type="entry name" value="ACP-like"/>
    <property type="match status" value="1"/>
</dbReference>
<dbReference type="PANTHER" id="PTHR43201:SF5">
    <property type="entry name" value="MEDIUM-CHAIN ACYL-COA LIGASE ACSF2, MITOCHONDRIAL"/>
    <property type="match status" value="1"/>
</dbReference>
<reference evidence="6" key="1">
    <citation type="journal article" date="2020" name="Stud. Mycol.">
        <title>101 Dothideomycetes genomes: a test case for predicting lifestyles and emergence of pathogens.</title>
        <authorList>
            <person name="Haridas S."/>
            <person name="Albert R."/>
            <person name="Binder M."/>
            <person name="Bloem J."/>
            <person name="Labutti K."/>
            <person name="Salamov A."/>
            <person name="Andreopoulos B."/>
            <person name="Baker S."/>
            <person name="Barry K."/>
            <person name="Bills G."/>
            <person name="Bluhm B."/>
            <person name="Cannon C."/>
            <person name="Castanera R."/>
            <person name="Culley D."/>
            <person name="Daum C."/>
            <person name="Ezra D."/>
            <person name="Gonzalez J."/>
            <person name="Henrissat B."/>
            <person name="Kuo A."/>
            <person name="Liang C."/>
            <person name="Lipzen A."/>
            <person name="Lutzoni F."/>
            <person name="Magnuson J."/>
            <person name="Mondo S."/>
            <person name="Nolan M."/>
            <person name="Ohm R."/>
            <person name="Pangilinan J."/>
            <person name="Park H.-J."/>
            <person name="Ramirez L."/>
            <person name="Alfaro M."/>
            <person name="Sun H."/>
            <person name="Tritt A."/>
            <person name="Yoshinaga Y."/>
            <person name="Zwiers L.-H."/>
            <person name="Turgeon B."/>
            <person name="Goodwin S."/>
            <person name="Spatafora J."/>
            <person name="Crous P."/>
            <person name="Grigoriev I."/>
        </authorList>
    </citation>
    <scope>NUCLEOTIDE SEQUENCE</scope>
    <source>
        <strain evidence="6">CBS 627.86</strain>
    </source>
</reference>
<feature type="domain" description="Carrier" evidence="5">
    <location>
        <begin position="9"/>
        <end position="82"/>
    </location>
</feature>
<dbReference type="Gene3D" id="3.30.559.10">
    <property type="entry name" value="Chloramphenicol acetyltransferase-like domain"/>
    <property type="match status" value="1"/>
</dbReference>
<evidence type="ECO:0000259" key="5">
    <source>
        <dbReference type="PROSITE" id="PS50075"/>
    </source>
</evidence>
<dbReference type="OrthoDB" id="3633556at2759"/>
<dbReference type="Pfam" id="PF00668">
    <property type="entry name" value="Condensation"/>
    <property type="match status" value="1"/>
</dbReference>
<evidence type="ECO:0000256" key="1">
    <source>
        <dbReference type="ARBA" id="ARBA00006432"/>
    </source>
</evidence>
<proteinExistence type="inferred from homology"/>
<keyword evidence="4" id="KW-0436">Ligase</keyword>
<dbReference type="GO" id="GO:0006631">
    <property type="term" value="P:fatty acid metabolic process"/>
    <property type="evidence" value="ECO:0007669"/>
    <property type="project" value="TreeGrafter"/>
</dbReference>
<dbReference type="InterPro" id="IPR025110">
    <property type="entry name" value="AMP-bd_C"/>
</dbReference>
<dbReference type="GO" id="GO:0031956">
    <property type="term" value="F:medium-chain fatty acid-CoA ligase activity"/>
    <property type="evidence" value="ECO:0007669"/>
    <property type="project" value="TreeGrafter"/>
</dbReference>
<accession>A0A6A5Z2W8</accession>
<evidence type="ECO:0000313" key="6">
    <source>
        <dbReference type="EMBL" id="KAF2113760.1"/>
    </source>
</evidence>
<dbReference type="InterPro" id="IPR045851">
    <property type="entry name" value="AMP-bd_C_sf"/>
</dbReference>
<gene>
    <name evidence="6" type="ORF">BDV96DRAFT_116812</name>
</gene>
<dbReference type="EMBL" id="ML977327">
    <property type="protein sequence ID" value="KAF2113760.1"/>
    <property type="molecule type" value="Genomic_DNA"/>
</dbReference>
<dbReference type="SUPFAM" id="SSF52777">
    <property type="entry name" value="CoA-dependent acyltransferases"/>
    <property type="match status" value="2"/>
</dbReference>
<organism evidence="6 7">
    <name type="scientific">Lophiotrema nucula</name>
    <dbReference type="NCBI Taxonomy" id="690887"/>
    <lineage>
        <taxon>Eukaryota</taxon>
        <taxon>Fungi</taxon>
        <taxon>Dikarya</taxon>
        <taxon>Ascomycota</taxon>
        <taxon>Pezizomycotina</taxon>
        <taxon>Dothideomycetes</taxon>
        <taxon>Pleosporomycetidae</taxon>
        <taxon>Pleosporales</taxon>
        <taxon>Lophiotremataceae</taxon>
        <taxon>Lophiotrema</taxon>
    </lineage>
</organism>